<protein>
    <submittedName>
        <fullName evidence="1">Uncharacterized protein</fullName>
    </submittedName>
</protein>
<keyword evidence="2" id="KW-1185">Reference proteome</keyword>
<organism evidence="1 2">
    <name type="scientific">Dothistroma septosporum (strain NZE10 / CBS 128990)</name>
    <name type="common">Red band needle blight fungus</name>
    <name type="synonym">Mycosphaerella pini</name>
    <dbReference type="NCBI Taxonomy" id="675120"/>
    <lineage>
        <taxon>Eukaryota</taxon>
        <taxon>Fungi</taxon>
        <taxon>Dikarya</taxon>
        <taxon>Ascomycota</taxon>
        <taxon>Pezizomycotina</taxon>
        <taxon>Dothideomycetes</taxon>
        <taxon>Dothideomycetidae</taxon>
        <taxon>Mycosphaerellales</taxon>
        <taxon>Mycosphaerellaceae</taxon>
        <taxon>Dothistroma</taxon>
    </lineage>
</organism>
<evidence type="ECO:0000313" key="2">
    <source>
        <dbReference type="Proteomes" id="UP000016933"/>
    </source>
</evidence>
<sequence length="154" mass="17428">MCWFLFLVCDRCRWPDIGRGLHMVGECDEFRSKFRANPNGPHDFSSIDPAMITPANNWSALGDFTFTQWAGTRWNIIPRRDCIKWGPVAQYHTCDVCQEILGRQMKDWQASFEAIDLSLPALAGSTKPDQIQDPVIRAELEGDPIATDPTDVAK</sequence>
<reference evidence="1 2" key="2">
    <citation type="journal article" date="2012" name="PLoS Pathog.">
        <title>Diverse lifestyles and strategies of plant pathogenesis encoded in the genomes of eighteen Dothideomycetes fungi.</title>
        <authorList>
            <person name="Ohm R.A."/>
            <person name="Feau N."/>
            <person name="Henrissat B."/>
            <person name="Schoch C.L."/>
            <person name="Horwitz B.A."/>
            <person name="Barry K.W."/>
            <person name="Condon B.J."/>
            <person name="Copeland A.C."/>
            <person name="Dhillon B."/>
            <person name="Glaser F."/>
            <person name="Hesse C.N."/>
            <person name="Kosti I."/>
            <person name="LaButti K."/>
            <person name="Lindquist E.A."/>
            <person name="Lucas S."/>
            <person name="Salamov A.A."/>
            <person name="Bradshaw R.E."/>
            <person name="Ciuffetti L."/>
            <person name="Hamelin R.C."/>
            <person name="Kema G.H.J."/>
            <person name="Lawrence C."/>
            <person name="Scott J.A."/>
            <person name="Spatafora J.W."/>
            <person name="Turgeon B.G."/>
            <person name="de Wit P.J.G.M."/>
            <person name="Zhong S."/>
            <person name="Goodwin S.B."/>
            <person name="Grigoriev I.V."/>
        </authorList>
    </citation>
    <scope>NUCLEOTIDE SEQUENCE [LARGE SCALE GENOMIC DNA]</scope>
    <source>
        <strain evidence="2">NZE10 / CBS 128990</strain>
    </source>
</reference>
<reference evidence="2" key="1">
    <citation type="journal article" date="2012" name="PLoS Genet.">
        <title>The genomes of the fungal plant pathogens Cladosporium fulvum and Dothistroma septosporum reveal adaptation to different hosts and lifestyles but also signatures of common ancestry.</title>
        <authorList>
            <person name="de Wit P.J.G.M."/>
            <person name="van der Burgt A."/>
            <person name="Oekmen B."/>
            <person name="Stergiopoulos I."/>
            <person name="Abd-Elsalam K.A."/>
            <person name="Aerts A.L."/>
            <person name="Bahkali A.H."/>
            <person name="Beenen H.G."/>
            <person name="Chettri P."/>
            <person name="Cox M.P."/>
            <person name="Datema E."/>
            <person name="de Vries R.P."/>
            <person name="Dhillon B."/>
            <person name="Ganley A.R."/>
            <person name="Griffiths S.A."/>
            <person name="Guo Y."/>
            <person name="Hamelin R.C."/>
            <person name="Henrissat B."/>
            <person name="Kabir M.S."/>
            <person name="Jashni M.K."/>
            <person name="Kema G."/>
            <person name="Klaubauf S."/>
            <person name="Lapidus A."/>
            <person name="Levasseur A."/>
            <person name="Lindquist E."/>
            <person name="Mehrabi R."/>
            <person name="Ohm R.A."/>
            <person name="Owen T.J."/>
            <person name="Salamov A."/>
            <person name="Schwelm A."/>
            <person name="Schijlen E."/>
            <person name="Sun H."/>
            <person name="van den Burg H.A."/>
            <person name="van Ham R.C.H.J."/>
            <person name="Zhang S."/>
            <person name="Goodwin S.B."/>
            <person name="Grigoriev I.V."/>
            <person name="Collemare J."/>
            <person name="Bradshaw R.E."/>
        </authorList>
    </citation>
    <scope>NUCLEOTIDE SEQUENCE [LARGE SCALE GENOMIC DNA]</scope>
    <source>
        <strain evidence="2">NZE10 / CBS 128990</strain>
    </source>
</reference>
<proteinExistence type="predicted"/>
<dbReference type="Proteomes" id="UP000016933">
    <property type="component" value="Unassembled WGS sequence"/>
</dbReference>
<dbReference type="HOGENOM" id="CLU_1704198_0_0_1"/>
<evidence type="ECO:0000313" key="1">
    <source>
        <dbReference type="EMBL" id="EME47869.1"/>
    </source>
</evidence>
<dbReference type="AlphaFoldDB" id="N1Q057"/>
<name>N1Q057_DOTSN</name>
<accession>N1Q057</accession>
<gene>
    <name evidence="1" type="ORF">DOTSEDRAFT_69708</name>
</gene>
<dbReference type="EMBL" id="KB446536">
    <property type="protein sequence ID" value="EME47869.1"/>
    <property type="molecule type" value="Genomic_DNA"/>
</dbReference>